<evidence type="ECO:0000256" key="10">
    <source>
        <dbReference type="ARBA" id="ARBA00023136"/>
    </source>
</evidence>
<comment type="cofactor">
    <cofactor evidence="14">
        <name>Zn(2+)</name>
        <dbReference type="ChEBI" id="CHEBI:29105"/>
    </cofactor>
    <text evidence="14">Binds 2 Zn(2+) ions.</text>
</comment>
<evidence type="ECO:0000256" key="5">
    <source>
        <dbReference type="ARBA" id="ARBA00022622"/>
    </source>
</evidence>
<feature type="binding site" evidence="14">
    <location>
        <position position="191"/>
    </location>
    <ligand>
        <name>Mg(2+)</name>
        <dbReference type="ChEBI" id="CHEBI:18420"/>
    </ligand>
</feature>
<organism evidence="19">
    <name type="scientific">Anopheles triannulatus</name>
    <dbReference type="NCBI Taxonomy" id="58253"/>
    <lineage>
        <taxon>Eukaryota</taxon>
        <taxon>Metazoa</taxon>
        <taxon>Ecdysozoa</taxon>
        <taxon>Arthropoda</taxon>
        <taxon>Hexapoda</taxon>
        <taxon>Insecta</taxon>
        <taxon>Pterygota</taxon>
        <taxon>Neoptera</taxon>
        <taxon>Endopterygota</taxon>
        <taxon>Diptera</taxon>
        <taxon>Nematocera</taxon>
        <taxon>Culicoidea</taxon>
        <taxon>Culicidae</taxon>
        <taxon>Anophelinae</taxon>
        <taxon>Anopheles</taxon>
    </lineage>
</organism>
<feature type="region of interest" description="Disordered" evidence="17">
    <location>
        <begin position="572"/>
        <end position="591"/>
    </location>
</feature>
<keyword evidence="5" id="KW-0336">GPI-anchor</keyword>
<evidence type="ECO:0000256" key="15">
    <source>
        <dbReference type="RuleBase" id="RU003946"/>
    </source>
</evidence>
<feature type="binding site" evidence="14">
    <location>
        <position position="368"/>
    </location>
    <ligand>
        <name>Zn(2+)</name>
        <dbReference type="ChEBI" id="CHEBI:29105"/>
        <label>2</label>
    </ligand>
</feature>
<evidence type="ECO:0000313" key="19">
    <source>
        <dbReference type="EMBL" id="MBW35427.1"/>
    </source>
</evidence>
<feature type="binding site" evidence="14">
    <location>
        <position position="83"/>
    </location>
    <ligand>
        <name>Mg(2+)</name>
        <dbReference type="ChEBI" id="CHEBI:18420"/>
    </ligand>
</feature>
<dbReference type="InterPro" id="IPR017850">
    <property type="entry name" value="Alkaline_phosphatase_core_sf"/>
</dbReference>
<evidence type="ECO:0000256" key="1">
    <source>
        <dbReference type="ARBA" id="ARBA00004609"/>
    </source>
</evidence>
<evidence type="ECO:0000256" key="14">
    <source>
        <dbReference type="PIRSR" id="PIRSR601952-2"/>
    </source>
</evidence>
<keyword evidence="18" id="KW-0732">Signal</keyword>
<dbReference type="FunFam" id="3.40.720.10:FF:000008">
    <property type="entry name" value="Alkaline phosphatase"/>
    <property type="match status" value="1"/>
</dbReference>
<keyword evidence="9 14" id="KW-0460">Magnesium</keyword>
<dbReference type="Gene3D" id="3.40.720.10">
    <property type="entry name" value="Alkaline Phosphatase, subunit A"/>
    <property type="match status" value="1"/>
</dbReference>
<evidence type="ECO:0000256" key="11">
    <source>
        <dbReference type="ARBA" id="ARBA00023180"/>
    </source>
</evidence>
<evidence type="ECO:0000256" key="17">
    <source>
        <dbReference type="SAM" id="MobiDB-lite"/>
    </source>
</evidence>
<dbReference type="PANTHER" id="PTHR11596:SF83">
    <property type="entry name" value="ALKALINE PHOSPHATASE 4"/>
    <property type="match status" value="1"/>
</dbReference>
<keyword evidence="12" id="KW-0449">Lipoprotein</keyword>
<dbReference type="EC" id="3.1.3.1" evidence="3 16"/>
<evidence type="ECO:0000256" key="9">
    <source>
        <dbReference type="ARBA" id="ARBA00022842"/>
    </source>
</evidence>
<dbReference type="GO" id="GO:0005886">
    <property type="term" value="C:plasma membrane"/>
    <property type="evidence" value="ECO:0007669"/>
    <property type="project" value="UniProtKB-SubCell"/>
</dbReference>
<evidence type="ECO:0000256" key="6">
    <source>
        <dbReference type="ARBA" id="ARBA00022723"/>
    </source>
</evidence>
<evidence type="ECO:0000256" key="18">
    <source>
        <dbReference type="SAM" id="SignalP"/>
    </source>
</evidence>
<dbReference type="EMBL" id="GGFK01002106">
    <property type="protein sequence ID" value="MBW35427.1"/>
    <property type="molecule type" value="Transcribed_RNA"/>
</dbReference>
<comment type="cofactor">
    <cofactor evidence="14">
        <name>Mg(2+)</name>
        <dbReference type="ChEBI" id="CHEBI:18420"/>
    </cofactor>
    <text evidence="14">Binds 1 Mg(2+) ion.</text>
</comment>
<comment type="catalytic activity">
    <reaction evidence="16">
        <text>a phosphate monoester + H2O = an alcohol + phosphate</text>
        <dbReference type="Rhea" id="RHEA:15017"/>
        <dbReference type="ChEBI" id="CHEBI:15377"/>
        <dbReference type="ChEBI" id="CHEBI:30879"/>
        <dbReference type="ChEBI" id="CHEBI:43474"/>
        <dbReference type="ChEBI" id="CHEBI:67140"/>
        <dbReference type="EC" id="3.1.3.1"/>
    </reaction>
</comment>
<dbReference type="CDD" id="cd16012">
    <property type="entry name" value="ALP"/>
    <property type="match status" value="1"/>
</dbReference>
<keyword evidence="8 14" id="KW-0862">Zinc</keyword>
<evidence type="ECO:0000256" key="13">
    <source>
        <dbReference type="PIRSR" id="PIRSR601952-1"/>
    </source>
</evidence>
<keyword evidence="7 16" id="KW-0378">Hydrolase</keyword>
<dbReference type="GO" id="GO:0046872">
    <property type="term" value="F:metal ion binding"/>
    <property type="evidence" value="ECO:0007669"/>
    <property type="project" value="UniProtKB-KW"/>
</dbReference>
<feature type="chain" id="PRO_5014934616" description="Alkaline phosphatase" evidence="18">
    <location>
        <begin position="35"/>
        <end position="610"/>
    </location>
</feature>
<dbReference type="PANTHER" id="PTHR11596">
    <property type="entry name" value="ALKALINE PHOSPHATASE"/>
    <property type="match status" value="1"/>
</dbReference>
<evidence type="ECO:0000256" key="3">
    <source>
        <dbReference type="ARBA" id="ARBA00012647"/>
    </source>
</evidence>
<name>A0A2M4A3Q6_9DIPT</name>
<dbReference type="InterPro" id="IPR018299">
    <property type="entry name" value="Alkaline_phosphatase_AS"/>
</dbReference>
<comment type="subcellular location">
    <subcellularLocation>
        <location evidence="1">Cell membrane</location>
        <topology evidence="1">Lipid-anchor</topology>
        <topology evidence="1">GPI-anchor</topology>
    </subcellularLocation>
</comment>
<feature type="compositionally biased region" description="Low complexity" evidence="17">
    <location>
        <begin position="572"/>
        <end position="581"/>
    </location>
</feature>
<protein>
    <recommendedName>
        <fullName evidence="3 16">Alkaline phosphatase</fullName>
        <ecNumber evidence="3 16">3.1.3.1</ecNumber>
    </recommendedName>
</protein>
<evidence type="ECO:0000256" key="12">
    <source>
        <dbReference type="ARBA" id="ARBA00023288"/>
    </source>
</evidence>
<dbReference type="InterPro" id="IPR001952">
    <property type="entry name" value="Alkaline_phosphatase"/>
</dbReference>
<evidence type="ECO:0000256" key="4">
    <source>
        <dbReference type="ARBA" id="ARBA00022475"/>
    </source>
</evidence>
<proteinExistence type="inferred from homology"/>
<dbReference type="GO" id="GO:0098552">
    <property type="term" value="C:side of membrane"/>
    <property type="evidence" value="ECO:0007669"/>
    <property type="project" value="UniProtKB-KW"/>
</dbReference>
<keyword evidence="11" id="KW-0325">Glycoprotein</keyword>
<accession>A0A2M4A3Q6</accession>
<dbReference type="SMART" id="SM00098">
    <property type="entry name" value="alkPPc"/>
    <property type="match status" value="1"/>
</dbReference>
<evidence type="ECO:0000256" key="16">
    <source>
        <dbReference type="RuleBase" id="RU003947"/>
    </source>
</evidence>
<feature type="binding site" evidence="14">
    <location>
        <position position="405"/>
    </location>
    <ligand>
        <name>Zn(2+)</name>
        <dbReference type="ChEBI" id="CHEBI:29105"/>
        <label>2</label>
    </ligand>
</feature>
<feature type="signal peptide" evidence="18">
    <location>
        <begin position="1"/>
        <end position="34"/>
    </location>
</feature>
<comment type="similarity">
    <text evidence="2 15">Belongs to the alkaline phosphatase family.</text>
</comment>
<feature type="binding site" evidence="14">
    <location>
        <position position="490"/>
    </location>
    <ligand>
        <name>Zn(2+)</name>
        <dbReference type="ChEBI" id="CHEBI:29105"/>
        <label>2</label>
    </ligand>
</feature>
<feature type="binding site" evidence="14">
    <location>
        <position position="406"/>
    </location>
    <ligand>
        <name>Zn(2+)</name>
        <dbReference type="ChEBI" id="CHEBI:29105"/>
        <label>2</label>
    </ligand>
</feature>
<evidence type="ECO:0000256" key="2">
    <source>
        <dbReference type="ARBA" id="ARBA00005984"/>
    </source>
</evidence>
<evidence type="ECO:0000256" key="8">
    <source>
        <dbReference type="ARBA" id="ARBA00022833"/>
    </source>
</evidence>
<feature type="binding site" evidence="14">
    <location>
        <position position="83"/>
    </location>
    <ligand>
        <name>Zn(2+)</name>
        <dbReference type="ChEBI" id="CHEBI:29105"/>
        <label>2</label>
    </ligand>
</feature>
<keyword evidence="4" id="KW-1003">Cell membrane</keyword>
<keyword evidence="6 14" id="KW-0479">Metal-binding</keyword>
<dbReference type="SUPFAM" id="SSF53649">
    <property type="entry name" value="Alkaline phosphatase-like"/>
    <property type="match status" value="1"/>
</dbReference>
<feature type="active site" description="Phosphoserine intermediate" evidence="13">
    <location>
        <position position="133"/>
    </location>
</feature>
<dbReference type="GO" id="GO:0004035">
    <property type="term" value="F:alkaline phosphatase activity"/>
    <property type="evidence" value="ECO:0007669"/>
    <property type="project" value="UniProtKB-EC"/>
</dbReference>
<keyword evidence="10" id="KW-0472">Membrane</keyword>
<dbReference type="PROSITE" id="PS00123">
    <property type="entry name" value="ALKALINE_PHOSPHATASE"/>
    <property type="match status" value="1"/>
</dbReference>
<dbReference type="PRINTS" id="PR00113">
    <property type="entry name" value="ALKPHPHTASE"/>
</dbReference>
<dbReference type="Pfam" id="PF00245">
    <property type="entry name" value="Alk_phosphatase"/>
    <property type="match status" value="1"/>
</dbReference>
<sequence>MSSNVRFASNRRMLLMLLSGLLFVLICDIDRVLGASVYKSPNLDDARHWKRSAENYLKQVLSYDENRRMRPSVAKNVIIFIGDGMGIASLSTGRIYKGQRAGRSGEEEQLSFDTFPNTGMSKTYNTDRQVPDSAGTATAMFSGVKTRSGVVGADYTITETNLEAAKVPSFMEWAQEEGKRTGIVTTTRITHATPAACYAHTMNRNYECGAKIPVGMKSRIKDIARQLVEDEPGRNMNVILGGGRNCFGAPVPEHLKSEYRFSGAMEKSCLRTDGRNLVDDWRQMKNGTKARYAWKTSDLRDVELDEVDHLLGLFADDHMSYDTIRNREDDGEPSLSEMTEAAIRVLQRPGSAGFALMVEGGRIDHAHHQNHAHLALAEVVELDRAVETALKLVDLDETLIIVTADHSHAMTFNGYPDRGNDILGFGNRPNATPYETITYANGPGFLQHRWNDTLLTEDADWATWVKVGQLNRSDITYRHLAAFPLGDETHGGEDVAVFASGPGASLVRGTFEQNYIAYVMSYAGCMGPAKRLNLACDDDFRLEFNQSSGAAGSHPMAAITIITTTTTINSVTSSKRSSSNSETWTITNSHGNRKRLGRTTAIASACCRNV</sequence>
<dbReference type="AlphaFoldDB" id="A0A2M4A3Q6"/>
<feature type="binding site" evidence="14">
    <location>
        <position position="364"/>
    </location>
    <ligand>
        <name>Zn(2+)</name>
        <dbReference type="ChEBI" id="CHEBI:29105"/>
        <label>2</label>
    </ligand>
</feature>
<reference evidence="19" key="1">
    <citation type="submission" date="2018-01" db="EMBL/GenBank/DDBJ databases">
        <title>An insight into the sialome of Amazonian anophelines.</title>
        <authorList>
            <person name="Ribeiro J.M."/>
            <person name="Scarpassa V."/>
            <person name="Calvo E."/>
        </authorList>
    </citation>
    <scope>NUCLEOTIDE SEQUENCE</scope>
    <source>
        <tissue evidence="19">Salivary glands</tissue>
    </source>
</reference>
<evidence type="ECO:0000256" key="7">
    <source>
        <dbReference type="ARBA" id="ARBA00022801"/>
    </source>
</evidence>
<feature type="binding site" evidence="14">
    <location>
        <position position="359"/>
    </location>
    <ligand>
        <name>Mg(2+)</name>
        <dbReference type="ChEBI" id="CHEBI:18420"/>
    </ligand>
</feature>
<feature type="binding site" evidence="14">
    <location>
        <position position="193"/>
    </location>
    <ligand>
        <name>Mg(2+)</name>
        <dbReference type="ChEBI" id="CHEBI:18420"/>
    </ligand>
</feature>